<evidence type="ECO:0000259" key="1">
    <source>
        <dbReference type="Pfam" id="PF03466"/>
    </source>
</evidence>
<reference evidence="2 3" key="1">
    <citation type="submission" date="2017-07" db="EMBL/GenBank/DDBJ databases">
        <title>Phylogenetic study on the rhizospheric bacterium Ochrobactrum sp. A44.</title>
        <authorList>
            <person name="Krzyzanowska D.M."/>
            <person name="Ossowicki A."/>
            <person name="Rajewska M."/>
            <person name="Maciag T."/>
            <person name="Kaczynski Z."/>
            <person name="Czerwicka M."/>
            <person name="Jafra S."/>
        </authorList>
    </citation>
    <scope>NUCLEOTIDE SEQUENCE [LARGE SCALE GENOMIC DNA]</scope>
    <source>
        <strain evidence="2 3">CCUG 30717</strain>
    </source>
</reference>
<name>A0A256G9X1_9HYPH</name>
<dbReference type="EMBL" id="NNRM01000037">
    <property type="protein sequence ID" value="OYR23917.1"/>
    <property type="molecule type" value="Genomic_DNA"/>
</dbReference>
<dbReference type="SUPFAM" id="SSF53850">
    <property type="entry name" value="Periplasmic binding protein-like II"/>
    <property type="match status" value="1"/>
</dbReference>
<accession>A0A256G9X1</accession>
<keyword evidence="3" id="KW-1185">Reference proteome</keyword>
<dbReference type="Proteomes" id="UP000216188">
    <property type="component" value="Unassembled WGS sequence"/>
</dbReference>
<proteinExistence type="predicted"/>
<evidence type="ECO:0000313" key="2">
    <source>
        <dbReference type="EMBL" id="OYR23917.1"/>
    </source>
</evidence>
<evidence type="ECO:0000313" key="3">
    <source>
        <dbReference type="Proteomes" id="UP000216188"/>
    </source>
</evidence>
<dbReference type="InterPro" id="IPR005119">
    <property type="entry name" value="LysR_subst-bd"/>
</dbReference>
<dbReference type="Pfam" id="PF03466">
    <property type="entry name" value="LysR_substrate"/>
    <property type="match status" value="1"/>
</dbReference>
<organism evidence="2 3">
    <name type="scientific">Brucella pseudogrignonensis</name>
    <dbReference type="NCBI Taxonomy" id="419475"/>
    <lineage>
        <taxon>Bacteria</taxon>
        <taxon>Pseudomonadati</taxon>
        <taxon>Pseudomonadota</taxon>
        <taxon>Alphaproteobacteria</taxon>
        <taxon>Hyphomicrobiales</taxon>
        <taxon>Brucellaceae</taxon>
        <taxon>Brucella/Ochrobactrum group</taxon>
        <taxon>Brucella</taxon>
    </lineage>
</organism>
<feature type="domain" description="LysR substrate-binding" evidence="1">
    <location>
        <begin position="16"/>
        <end position="84"/>
    </location>
</feature>
<gene>
    <name evidence="2" type="ORF">CEV34_3250</name>
</gene>
<protein>
    <submittedName>
        <fullName evidence="2">LysR substrate binding domain protein</fullName>
    </submittedName>
</protein>
<comment type="caution">
    <text evidence="2">The sequence shown here is derived from an EMBL/GenBank/DDBJ whole genome shotgun (WGS) entry which is preliminary data.</text>
</comment>
<dbReference type="Gene3D" id="3.40.190.10">
    <property type="entry name" value="Periplasmic binding protein-like II"/>
    <property type="match status" value="1"/>
</dbReference>
<dbReference type="AlphaFoldDB" id="A0A256G9X1"/>
<dbReference type="STRING" id="419475.A8A54_18470"/>
<sequence>MEEALSELRALARKSHSLIRIANQAGFALGCLSYAIAAFRQQQPAVHFHVWLGTSPDICPHIKNGTADIAITYSEPPPPHIAIQLIA</sequence>